<feature type="domain" description="MIB/HERC2" evidence="4">
    <location>
        <begin position="847"/>
        <end position="918"/>
    </location>
</feature>
<dbReference type="Pfam" id="PF13519">
    <property type="entry name" value="VWA_2"/>
    <property type="match status" value="1"/>
</dbReference>
<dbReference type="PROSITE" id="PS50918">
    <property type="entry name" value="WWE"/>
    <property type="match status" value="1"/>
</dbReference>
<comment type="caution">
    <text evidence="5">The sequence shown here is derived from an EMBL/GenBank/DDBJ whole genome shotgun (WGS) entry which is preliminary data.</text>
</comment>
<reference evidence="5 6" key="1">
    <citation type="journal article" date="2023" name="Sci. Data">
        <title>Genome assembly of the Korean intertidal mud-creeper Batillaria attramentaria.</title>
        <authorList>
            <person name="Patra A.K."/>
            <person name="Ho P.T."/>
            <person name="Jun S."/>
            <person name="Lee S.J."/>
            <person name="Kim Y."/>
            <person name="Won Y.J."/>
        </authorList>
    </citation>
    <scope>NUCLEOTIDE SEQUENCE [LARGE SCALE GENOMIC DNA]</scope>
    <source>
        <strain evidence="5">Wonlab-2016</strain>
    </source>
</reference>
<accession>A0ABD0JPF1</accession>
<dbReference type="SMART" id="SM00327">
    <property type="entry name" value="VWA"/>
    <property type="match status" value="1"/>
</dbReference>
<feature type="domain" description="WWE" evidence="3">
    <location>
        <begin position="1017"/>
        <end position="1096"/>
    </location>
</feature>
<gene>
    <name evidence="5" type="ORF">BaRGS_00031789</name>
</gene>
<dbReference type="AlphaFoldDB" id="A0ABD0JPF1"/>
<evidence type="ECO:0000256" key="1">
    <source>
        <dbReference type="SAM" id="MobiDB-lite"/>
    </source>
</evidence>
<dbReference type="InterPro" id="IPR036465">
    <property type="entry name" value="vWFA_dom_sf"/>
</dbReference>
<evidence type="ECO:0000259" key="2">
    <source>
        <dbReference type="PROSITE" id="PS50234"/>
    </source>
</evidence>
<feature type="domain" description="VWFA" evidence="2">
    <location>
        <begin position="574"/>
        <end position="767"/>
    </location>
</feature>
<protein>
    <recommendedName>
        <fullName evidence="7">VWFA domain-containing protein</fullName>
    </recommendedName>
</protein>
<dbReference type="SUPFAM" id="SSF117839">
    <property type="entry name" value="WWE domain"/>
    <property type="match status" value="1"/>
</dbReference>
<feature type="compositionally biased region" description="Basic and acidic residues" evidence="1">
    <location>
        <begin position="497"/>
        <end position="508"/>
    </location>
</feature>
<sequence>MEQAYWTVLRLLYVCAGEEMHFLTLEWPDQDRYVTTTTTWEANISFKGPTTVEDFMTSTATDIGMDNFEMVKMFMNRCLKDFGARLLEVTSHRVKLGHSDFQSAQDVKARQKDVENILLYLMADTDFIYMDVNVTWEVSITGAPELTRNGSLGSAGHFDSSGYSLVADGLDSLTPSSAGQDIGGFNWGKIDSHHLLVRMLREVRVVKTSMEGIEKKINAQDQGVEQMLQWMKRNFVLDGKGRLSIADNPELDGGSTSDTESIALALPSPGSSSRGTQQTHAAPETAHGDRARYGQNQGSADSAGRGDGQSSNKHTHTPQRHETGAQGGSGIETSQRSSSAQTKDIPHEKGHQNRGLHSTQRQDLSSAGQRGRDGNGRPSAAEANSAGLSARDNNINGDEQVKIKEASQNKGREAPDRSTESRPKQHSPTHGFSNMPHSRSEQRNSDGTRQEENRNRTGGSIRQEPTHTASTSHSKPSHHDKTTRQAPSSTRHQQASSRDHEQRDDKTKQSFPQSSDPSGTQSRRQRSGSSSSTISEMDMTIEIGSGDEARLVRQSVDRAYREDEVRPPKAKSFDTMLCLDISESMTKGGAFEEMKRTALAFIDGVEDVINDSGVEENMGLVTFGGRANVIQNLTNDFSHIRDGIENMKPGGKSPFVEALLVAMAAFVRKGGIVSVSGEWDVKPRIIFISDGLPTESSEDDRDSPNNITNVRMSLSRMLISFKSSENFNKVHPVFFIPAGANADRKYMKAMSDLCDGRYLEPENVQQLCHYFRVQETIGKVLVCLKRESTNTTHERVKATVDALTPELSDDEKQQVLDVVEKELENPNRARNRRAKPTDIDYVFEDTDKVNAGERLPLGTRVIRGPDWEYGDQDFGGPGTVINHNERHSLHWVQWDGGDYNCYAFSKRRGYHIWKTDDHPRLKAENEPLEIGMTVKKGPKWNPAEAEEGQGVGMGVVIRKSESKGKIVVRWSNGVRQTCNWSPHGSQEVEYCDPREHEEKTQPMPGKSAPPSTRPSKSEQGDTGFISTCERGLWQWRDADGNWHAYEEKINQQIETQYKKRPTASCIVNRDGKMRRVMFRRNMEKVIDDGAECEVRRIPAK</sequence>
<dbReference type="Gene3D" id="3.30.720.50">
    <property type="match status" value="1"/>
</dbReference>
<dbReference type="CDD" id="cd00198">
    <property type="entry name" value="vWFA"/>
    <property type="match status" value="1"/>
</dbReference>
<dbReference type="Proteomes" id="UP001519460">
    <property type="component" value="Unassembled WGS sequence"/>
</dbReference>
<feature type="compositionally biased region" description="Low complexity" evidence="1">
    <location>
        <begin position="518"/>
        <end position="533"/>
    </location>
</feature>
<feature type="region of interest" description="Disordered" evidence="1">
    <location>
        <begin position="982"/>
        <end position="1023"/>
    </location>
</feature>
<dbReference type="SUPFAM" id="SSF53300">
    <property type="entry name" value="vWA-like"/>
    <property type="match status" value="1"/>
</dbReference>
<feature type="compositionally biased region" description="Basic and acidic residues" evidence="1">
    <location>
        <begin position="399"/>
        <end position="423"/>
    </location>
</feature>
<feature type="compositionally biased region" description="Polar residues" evidence="1">
    <location>
        <begin position="355"/>
        <end position="368"/>
    </location>
</feature>
<proteinExistence type="predicted"/>
<dbReference type="InterPro" id="IPR037252">
    <property type="entry name" value="Mib_Herc2_sf"/>
</dbReference>
<dbReference type="InterPro" id="IPR002035">
    <property type="entry name" value="VWF_A"/>
</dbReference>
<feature type="region of interest" description="Disordered" evidence="1">
    <location>
        <begin position="247"/>
        <end position="548"/>
    </location>
</feature>
<dbReference type="SUPFAM" id="SSF159034">
    <property type="entry name" value="Mib/herc2 domain-like"/>
    <property type="match status" value="2"/>
</dbReference>
<dbReference type="Gene3D" id="2.30.30.40">
    <property type="entry name" value="SH3 Domains"/>
    <property type="match status" value="2"/>
</dbReference>
<feature type="compositionally biased region" description="Polar residues" evidence="1">
    <location>
        <begin position="484"/>
        <end position="496"/>
    </location>
</feature>
<dbReference type="Gene3D" id="3.40.50.410">
    <property type="entry name" value="von Willebrand factor, type A domain"/>
    <property type="match status" value="1"/>
</dbReference>
<dbReference type="InterPro" id="IPR010606">
    <property type="entry name" value="Mib_Herc2"/>
</dbReference>
<dbReference type="EMBL" id="JACVVK020000361">
    <property type="protein sequence ID" value="KAK7476930.1"/>
    <property type="molecule type" value="Genomic_DNA"/>
</dbReference>
<evidence type="ECO:0000259" key="4">
    <source>
        <dbReference type="PROSITE" id="PS51416"/>
    </source>
</evidence>
<keyword evidence="6" id="KW-1185">Reference proteome</keyword>
<dbReference type="InterPro" id="IPR037197">
    <property type="entry name" value="WWE_dom_sf"/>
</dbReference>
<feature type="compositionally biased region" description="Basic and acidic residues" evidence="1">
    <location>
        <begin position="438"/>
        <end position="455"/>
    </location>
</feature>
<dbReference type="Pfam" id="PF02825">
    <property type="entry name" value="WWE"/>
    <property type="match status" value="1"/>
</dbReference>
<evidence type="ECO:0000313" key="6">
    <source>
        <dbReference type="Proteomes" id="UP001519460"/>
    </source>
</evidence>
<feature type="compositionally biased region" description="Basic and acidic residues" evidence="1">
    <location>
        <begin position="991"/>
        <end position="1000"/>
    </location>
</feature>
<feature type="compositionally biased region" description="Polar residues" evidence="1">
    <location>
        <begin position="269"/>
        <end position="280"/>
    </location>
</feature>
<evidence type="ECO:0000259" key="3">
    <source>
        <dbReference type="PROSITE" id="PS50918"/>
    </source>
</evidence>
<dbReference type="PROSITE" id="PS51416">
    <property type="entry name" value="MIB_HERC2"/>
    <property type="match status" value="1"/>
</dbReference>
<evidence type="ECO:0000313" key="5">
    <source>
        <dbReference type="EMBL" id="KAK7476930.1"/>
    </source>
</evidence>
<organism evidence="5 6">
    <name type="scientific">Batillaria attramentaria</name>
    <dbReference type="NCBI Taxonomy" id="370345"/>
    <lineage>
        <taxon>Eukaryota</taxon>
        <taxon>Metazoa</taxon>
        <taxon>Spiralia</taxon>
        <taxon>Lophotrochozoa</taxon>
        <taxon>Mollusca</taxon>
        <taxon>Gastropoda</taxon>
        <taxon>Caenogastropoda</taxon>
        <taxon>Sorbeoconcha</taxon>
        <taxon>Cerithioidea</taxon>
        <taxon>Batillariidae</taxon>
        <taxon>Batillaria</taxon>
    </lineage>
</organism>
<name>A0ABD0JPF1_9CAEN</name>
<feature type="compositionally biased region" description="Polar residues" evidence="1">
    <location>
        <begin position="426"/>
        <end position="437"/>
    </location>
</feature>
<evidence type="ECO:0008006" key="7">
    <source>
        <dbReference type="Google" id="ProtNLM"/>
    </source>
</evidence>
<dbReference type="PROSITE" id="PS50234">
    <property type="entry name" value="VWFA"/>
    <property type="match status" value="1"/>
</dbReference>
<dbReference type="InterPro" id="IPR004170">
    <property type="entry name" value="WWE_dom"/>
</dbReference>
<feature type="compositionally biased region" description="Polar residues" evidence="1">
    <location>
        <begin position="331"/>
        <end position="342"/>
    </location>
</feature>